<accession>A0A7C8LML7</accession>
<name>A0A7C8LML7_9FIRM</name>
<comment type="caution">
    <text evidence="2">The sequence shown here is derived from an EMBL/GenBank/DDBJ whole genome shotgun (WGS) entry which is preliminary data.</text>
</comment>
<protein>
    <submittedName>
        <fullName evidence="2">Prepilin-type N-terminal cleavage/methylation domain-containing protein</fullName>
    </submittedName>
</protein>
<gene>
    <name evidence="2" type="ORF">GND95_02085</name>
</gene>
<evidence type="ECO:0000256" key="1">
    <source>
        <dbReference type="SAM" id="Phobius"/>
    </source>
</evidence>
<dbReference type="EMBL" id="WSLF01000001">
    <property type="protein sequence ID" value="KAE9637243.1"/>
    <property type="molecule type" value="Genomic_DNA"/>
</dbReference>
<organism evidence="2 3">
    <name type="scientific">Defluviitalea raffinosedens</name>
    <dbReference type="NCBI Taxonomy" id="1450156"/>
    <lineage>
        <taxon>Bacteria</taxon>
        <taxon>Bacillati</taxon>
        <taxon>Bacillota</taxon>
        <taxon>Clostridia</taxon>
        <taxon>Lachnospirales</taxon>
        <taxon>Defluviitaleaceae</taxon>
        <taxon>Defluviitalea</taxon>
    </lineage>
</organism>
<dbReference type="RefSeq" id="WP_158739153.1">
    <property type="nucleotide sequence ID" value="NZ_JAFBEP010000006.1"/>
</dbReference>
<reference evidence="2 3" key="1">
    <citation type="submission" date="2019-12" db="EMBL/GenBank/DDBJ databases">
        <title>Defluviitalea raffinosedens, isolated from a biogas fermenter, genome sequencing and characterization.</title>
        <authorList>
            <person name="Rettenmaier R."/>
            <person name="Schneider M."/>
            <person name="Neuhaus K."/>
            <person name="Liebl W."/>
            <person name="Zverlov V."/>
        </authorList>
    </citation>
    <scope>NUCLEOTIDE SEQUENCE [LARGE SCALE GENOMIC DNA]</scope>
    <source>
        <strain evidence="2 3">249c-K6</strain>
    </source>
</reference>
<keyword evidence="1" id="KW-1133">Transmembrane helix</keyword>
<dbReference type="InterPro" id="IPR045584">
    <property type="entry name" value="Pilin-like"/>
</dbReference>
<dbReference type="OrthoDB" id="1653576at2"/>
<dbReference type="AlphaFoldDB" id="A0A7C8LML7"/>
<dbReference type="SUPFAM" id="SSF54523">
    <property type="entry name" value="Pili subunits"/>
    <property type="match status" value="1"/>
</dbReference>
<keyword evidence="1" id="KW-0812">Transmembrane</keyword>
<dbReference type="InterPro" id="IPR012902">
    <property type="entry name" value="N_methyl_site"/>
</dbReference>
<evidence type="ECO:0000313" key="2">
    <source>
        <dbReference type="EMBL" id="KAE9637243.1"/>
    </source>
</evidence>
<keyword evidence="1" id="KW-0472">Membrane</keyword>
<dbReference type="Proteomes" id="UP000483018">
    <property type="component" value="Unassembled WGS sequence"/>
</dbReference>
<proteinExistence type="predicted"/>
<evidence type="ECO:0000313" key="3">
    <source>
        <dbReference type="Proteomes" id="UP000483018"/>
    </source>
</evidence>
<dbReference type="NCBIfam" id="TIGR02532">
    <property type="entry name" value="IV_pilin_GFxxxE"/>
    <property type="match status" value="1"/>
</dbReference>
<dbReference type="InterPro" id="IPR016785">
    <property type="entry name" value="ComGD"/>
</dbReference>
<dbReference type="PIRSF" id="PIRSF021292">
    <property type="entry name" value="Competence_ComGD"/>
    <property type="match status" value="1"/>
</dbReference>
<dbReference type="Pfam" id="PF07963">
    <property type="entry name" value="N_methyl"/>
    <property type="match status" value="1"/>
</dbReference>
<sequence length="150" mass="17225">MKRENGFTLIELIIVVSILSILLCIVMPSFHLPERVILRNAAQELKMSIRYTQKRAIQDGKKYWLRFYDSQNLYIISSNAFGTPLKRVQLSPDIKMEEIVFSTPKEIKFTVKGTTGSGGHLYLKSKNFKVKITVMPGTGRVKIYEIQKVN</sequence>
<dbReference type="NCBIfam" id="NF040982">
    <property type="entry name" value="ComGD"/>
    <property type="match status" value="1"/>
</dbReference>
<feature type="transmembrane region" description="Helical" evidence="1">
    <location>
        <begin position="6"/>
        <end position="30"/>
    </location>
</feature>
<dbReference type="Gene3D" id="3.30.700.10">
    <property type="entry name" value="Glycoprotein, Type 4 Pilin"/>
    <property type="match status" value="1"/>
</dbReference>
<keyword evidence="3" id="KW-1185">Reference proteome</keyword>
<dbReference type="GO" id="GO:0030420">
    <property type="term" value="P:establishment of competence for transformation"/>
    <property type="evidence" value="ECO:0007669"/>
    <property type="project" value="InterPro"/>
</dbReference>